<dbReference type="Proteomes" id="UP000094526">
    <property type="component" value="Unassembled WGS sequence"/>
</dbReference>
<protein>
    <submittedName>
        <fullName evidence="2">Uncharacterized protein</fullName>
    </submittedName>
</protein>
<proteinExistence type="predicted"/>
<feature type="compositionally biased region" description="Basic and acidic residues" evidence="1">
    <location>
        <begin position="178"/>
        <end position="189"/>
    </location>
</feature>
<organism evidence="2 3">
    <name type="scientific">Cladophialophora carrionii</name>
    <dbReference type="NCBI Taxonomy" id="86049"/>
    <lineage>
        <taxon>Eukaryota</taxon>
        <taxon>Fungi</taxon>
        <taxon>Dikarya</taxon>
        <taxon>Ascomycota</taxon>
        <taxon>Pezizomycotina</taxon>
        <taxon>Eurotiomycetes</taxon>
        <taxon>Chaetothyriomycetidae</taxon>
        <taxon>Chaetothyriales</taxon>
        <taxon>Herpotrichiellaceae</taxon>
        <taxon>Cladophialophora</taxon>
    </lineage>
</organism>
<dbReference type="VEuPathDB" id="FungiDB:CLCR_07440"/>
<feature type="region of interest" description="Disordered" evidence="1">
    <location>
        <begin position="1"/>
        <end position="22"/>
    </location>
</feature>
<evidence type="ECO:0000313" key="2">
    <source>
        <dbReference type="EMBL" id="OCT49523.1"/>
    </source>
</evidence>
<sequence>MARHQRNSSIASSTKTVTPTDSWESYFDSWSVEDHEIPDWHPPPVPAIMEPIIVDDELYHPNSLLNAKFNMNHALDLDPDWELDQHYQDYQARCSPKAFGRLNGANPVSKRHAIIVSNRRSSANRPLGPGQTVHQIHQIRRDRRPAPVRRRPDDVDGGMQVDKMANTTTQPCVAPEWRGTEGETARSRDAASACRTLQMARADQHQQPATTPFWTATSAPTADEARRRGDGQRATRTPARKAPDASSAGASLGVDPLPNPPVSGRRSPMISWPLSPPCPSTFAHPPCLRSCLVTAFARPNGVTAAET</sequence>
<feature type="compositionally biased region" description="Polar residues" evidence="1">
    <location>
        <begin position="7"/>
        <end position="22"/>
    </location>
</feature>
<dbReference type="EMBL" id="LGRB01000010">
    <property type="protein sequence ID" value="OCT49523.1"/>
    <property type="molecule type" value="Genomic_DNA"/>
</dbReference>
<feature type="compositionally biased region" description="Basic residues" evidence="1">
    <location>
        <begin position="137"/>
        <end position="149"/>
    </location>
</feature>
<accession>A0A1C1CM03</accession>
<evidence type="ECO:0000256" key="1">
    <source>
        <dbReference type="SAM" id="MobiDB-lite"/>
    </source>
</evidence>
<feature type="compositionally biased region" description="Polar residues" evidence="1">
    <location>
        <begin position="205"/>
        <end position="220"/>
    </location>
</feature>
<dbReference type="OrthoDB" id="4161375at2759"/>
<feature type="compositionally biased region" description="Basic and acidic residues" evidence="1">
    <location>
        <begin position="223"/>
        <end position="233"/>
    </location>
</feature>
<evidence type="ECO:0000313" key="3">
    <source>
        <dbReference type="Proteomes" id="UP000094526"/>
    </source>
</evidence>
<dbReference type="AlphaFoldDB" id="A0A1C1CM03"/>
<dbReference type="VEuPathDB" id="FungiDB:G647_09784"/>
<reference evidence="3" key="1">
    <citation type="submission" date="2015-07" db="EMBL/GenBank/DDBJ databases">
        <authorList>
            <person name="Teixeira M.M."/>
            <person name="Souza R.C."/>
            <person name="Almeida L.G."/>
            <person name="Vicente V.A."/>
            <person name="de Hoog S."/>
            <person name="Bocca A.L."/>
            <person name="de Almeida S.R."/>
            <person name="Vasconcelos A.T."/>
            <person name="Felipe M.S."/>
        </authorList>
    </citation>
    <scope>NUCLEOTIDE SEQUENCE [LARGE SCALE GENOMIC DNA]</scope>
    <source>
        <strain evidence="3">KSF</strain>
    </source>
</reference>
<keyword evidence="3" id="KW-1185">Reference proteome</keyword>
<feature type="region of interest" description="Disordered" evidence="1">
    <location>
        <begin position="121"/>
        <end position="268"/>
    </location>
</feature>
<name>A0A1C1CM03_9EURO</name>
<comment type="caution">
    <text evidence="2">The sequence shown here is derived from an EMBL/GenBank/DDBJ whole genome shotgun (WGS) entry which is preliminary data.</text>
</comment>
<gene>
    <name evidence="2" type="ORF">CLCR_07440</name>
</gene>